<organism evidence="2 3">
    <name type="scientific">Caerostris extrusa</name>
    <name type="common">Bark spider</name>
    <name type="synonym">Caerostris bankana</name>
    <dbReference type="NCBI Taxonomy" id="172846"/>
    <lineage>
        <taxon>Eukaryota</taxon>
        <taxon>Metazoa</taxon>
        <taxon>Ecdysozoa</taxon>
        <taxon>Arthropoda</taxon>
        <taxon>Chelicerata</taxon>
        <taxon>Arachnida</taxon>
        <taxon>Araneae</taxon>
        <taxon>Araneomorphae</taxon>
        <taxon>Entelegynae</taxon>
        <taxon>Araneoidea</taxon>
        <taxon>Araneidae</taxon>
        <taxon>Caerostris</taxon>
    </lineage>
</organism>
<name>A0AAV4W5P9_CAEEX</name>
<proteinExistence type="predicted"/>
<comment type="caution">
    <text evidence="2">The sequence shown here is derived from an EMBL/GenBank/DDBJ whole genome shotgun (WGS) entry which is preliminary data.</text>
</comment>
<protein>
    <submittedName>
        <fullName evidence="2">Uncharacterized protein</fullName>
    </submittedName>
</protein>
<keyword evidence="1" id="KW-0732">Signal</keyword>
<keyword evidence="3" id="KW-1185">Reference proteome</keyword>
<evidence type="ECO:0000313" key="2">
    <source>
        <dbReference type="EMBL" id="GIY77816.1"/>
    </source>
</evidence>
<evidence type="ECO:0000256" key="1">
    <source>
        <dbReference type="SAM" id="SignalP"/>
    </source>
</evidence>
<accession>A0AAV4W5P9</accession>
<dbReference type="AlphaFoldDB" id="A0AAV4W5P9"/>
<gene>
    <name evidence="2" type="ORF">CEXT_785511</name>
</gene>
<dbReference type="Proteomes" id="UP001054945">
    <property type="component" value="Unassembled WGS sequence"/>
</dbReference>
<feature type="signal peptide" evidence="1">
    <location>
        <begin position="1"/>
        <end position="22"/>
    </location>
</feature>
<sequence>MCRPLVFCCMLLFLLLLKDLHSSSGTFIPQRLGESVQQLCANLKKRIRCLPNSCSSGQRTCSDDSQCSCSPTAIEVCCSTTEGSGCCVNVPLPLGIGR</sequence>
<dbReference type="EMBL" id="BPLR01015686">
    <property type="protein sequence ID" value="GIY77816.1"/>
    <property type="molecule type" value="Genomic_DNA"/>
</dbReference>
<reference evidence="2 3" key="1">
    <citation type="submission" date="2021-06" db="EMBL/GenBank/DDBJ databases">
        <title>Caerostris extrusa draft genome.</title>
        <authorList>
            <person name="Kono N."/>
            <person name="Arakawa K."/>
        </authorList>
    </citation>
    <scope>NUCLEOTIDE SEQUENCE [LARGE SCALE GENOMIC DNA]</scope>
</reference>
<feature type="chain" id="PRO_5043663341" evidence="1">
    <location>
        <begin position="23"/>
        <end position="98"/>
    </location>
</feature>
<evidence type="ECO:0000313" key="3">
    <source>
        <dbReference type="Proteomes" id="UP001054945"/>
    </source>
</evidence>